<proteinExistence type="predicted"/>
<keyword evidence="2" id="KW-1185">Reference proteome</keyword>
<organism evidence="1 2">
    <name type="scientific">Schistosoma japonicum</name>
    <name type="common">Blood fluke</name>
    <dbReference type="NCBI Taxonomy" id="6182"/>
    <lineage>
        <taxon>Eukaryota</taxon>
        <taxon>Metazoa</taxon>
        <taxon>Spiralia</taxon>
        <taxon>Lophotrochozoa</taxon>
        <taxon>Platyhelminthes</taxon>
        <taxon>Trematoda</taxon>
        <taxon>Digenea</taxon>
        <taxon>Strigeidida</taxon>
        <taxon>Schistosomatoidea</taxon>
        <taxon>Schistosomatidae</taxon>
        <taxon>Schistosoma</taxon>
    </lineage>
</organism>
<reference evidence="1 2" key="1">
    <citation type="submission" date="2019-03" db="EMBL/GenBank/DDBJ databases">
        <title>An improved genome assembly of the fluke Schistosoma japonicum.</title>
        <authorList>
            <person name="Hu W."/>
            <person name="Luo F."/>
            <person name="Yin M."/>
            <person name="Mo X."/>
            <person name="Sun C."/>
            <person name="Wu Q."/>
            <person name="Zhu B."/>
            <person name="Xiang M."/>
            <person name="Wang J."/>
            <person name="Wang Y."/>
            <person name="Zhang T."/>
            <person name="Xu B."/>
            <person name="Zheng H."/>
            <person name="Feng Z."/>
        </authorList>
    </citation>
    <scope>NUCLEOTIDE SEQUENCE [LARGE SCALE GENOMIC DNA]</scope>
    <source>
        <strain evidence="1">HuSjv2</strain>
        <tissue evidence="1">Worms</tissue>
    </source>
</reference>
<evidence type="ECO:0000313" key="1">
    <source>
        <dbReference type="EMBL" id="TNN20153.1"/>
    </source>
</evidence>
<comment type="caution">
    <text evidence="1">The sequence shown here is derived from an EMBL/GenBank/DDBJ whole genome shotgun (WGS) entry which is preliminary data.</text>
</comment>
<accession>A0A4Z2DUC6</accession>
<protein>
    <submittedName>
        <fullName evidence="1">Uncharacterized protein</fullName>
    </submittedName>
</protein>
<evidence type="ECO:0000313" key="2">
    <source>
        <dbReference type="Proteomes" id="UP000311919"/>
    </source>
</evidence>
<dbReference type="AlphaFoldDB" id="A0A4Z2DUC6"/>
<name>A0A4Z2DUC6_SCHJA</name>
<dbReference type="Proteomes" id="UP000311919">
    <property type="component" value="Unassembled WGS sequence"/>
</dbReference>
<sequence length="264" mass="30187">MYLRGSRPLDYVEENNALIPNFNEKTGDRISCVRAIPFKIVTKTPQNYSEVKFKGNTPLLIKSTPYTVYNGSVSLLQSTVGTQVWSYRKQKNFLISDKDDVHVAFKEIHFIITKTLIKRSPQSAIINELPVTSHELKSSLLNSDELSVKRFNDCADSNTNYSLGFNKKLVGAQFGLFKKYHELKDIEVKIIHQENQSNFQSKKPKHLLGENASIEDDTNQLHLLMKYNYPGKESNKCASEQQEHLNDQYIVKPLVGNLQVVISY</sequence>
<dbReference type="EMBL" id="SKCS01000034">
    <property type="protein sequence ID" value="TNN20153.1"/>
    <property type="molecule type" value="Genomic_DNA"/>
</dbReference>
<gene>
    <name evidence="1" type="ORF">EWB00_005099</name>
</gene>